<gene>
    <name evidence="10" type="primary">RIM13</name>
    <name evidence="10" type="ORF">MOBT1_002635</name>
</gene>
<dbReference type="InterPro" id="IPR036397">
    <property type="entry name" value="RNaseH_sf"/>
</dbReference>
<proteinExistence type="inferred from homology"/>
<keyword evidence="4 8" id="KW-0378">Hydrolase</keyword>
<dbReference type="InterPro" id="IPR036181">
    <property type="entry name" value="MIT_dom_sf"/>
</dbReference>
<dbReference type="PANTHER" id="PTHR46143">
    <property type="entry name" value="CALPAIN-7"/>
    <property type="match status" value="1"/>
</dbReference>
<dbReference type="NCBIfam" id="NF003765">
    <property type="entry name" value="PRK05359.1"/>
    <property type="match status" value="1"/>
</dbReference>
<evidence type="ECO:0000313" key="11">
    <source>
        <dbReference type="Proteomes" id="UP001214603"/>
    </source>
</evidence>
<dbReference type="Proteomes" id="UP001214603">
    <property type="component" value="Chromosome 6"/>
</dbReference>
<evidence type="ECO:0000256" key="6">
    <source>
        <dbReference type="ARBA" id="ARBA00022839"/>
    </source>
</evidence>
<evidence type="ECO:0000313" key="10">
    <source>
        <dbReference type="EMBL" id="WFD03938.1"/>
    </source>
</evidence>
<dbReference type="InterPro" id="IPR022684">
    <property type="entry name" value="Calpain_cysteine_protease"/>
</dbReference>
<keyword evidence="11" id="KW-1185">Reference proteome</keyword>
<keyword evidence="6" id="KW-0269">Exonuclease</keyword>
<dbReference type="GO" id="GO:0006508">
    <property type="term" value="P:proteolysis"/>
    <property type="evidence" value="ECO:0007669"/>
    <property type="project" value="UniProtKB-KW"/>
</dbReference>
<dbReference type="Pfam" id="PF00648">
    <property type="entry name" value="Peptidase_C2"/>
    <property type="match status" value="1"/>
</dbReference>
<evidence type="ECO:0000259" key="9">
    <source>
        <dbReference type="PROSITE" id="PS50203"/>
    </source>
</evidence>
<dbReference type="AlphaFoldDB" id="A0AAF0E0B4"/>
<evidence type="ECO:0000256" key="2">
    <source>
        <dbReference type="ARBA" id="ARBA00022670"/>
    </source>
</evidence>
<dbReference type="SUPFAM" id="SSF49758">
    <property type="entry name" value="Calpain large subunit, middle domain (domain III)"/>
    <property type="match status" value="1"/>
</dbReference>
<evidence type="ECO:0000256" key="7">
    <source>
        <dbReference type="PIRSR" id="PIRSR622684-1"/>
    </source>
</evidence>
<dbReference type="EMBL" id="CP119939">
    <property type="protein sequence ID" value="WFD03938.1"/>
    <property type="molecule type" value="Genomic_DNA"/>
</dbReference>
<dbReference type="PANTHER" id="PTHR46143:SF1">
    <property type="entry name" value="CALPAIN-7"/>
    <property type="match status" value="1"/>
</dbReference>
<dbReference type="InterPro" id="IPR007330">
    <property type="entry name" value="MIT_dom"/>
</dbReference>
<accession>A0AAF0E0B4</accession>
<protein>
    <submittedName>
        <fullName evidence="10">Cysteine protease</fullName>
    </submittedName>
</protein>
<dbReference type="InterPro" id="IPR038765">
    <property type="entry name" value="Papain-like_cys_pep_sf"/>
</dbReference>
<dbReference type="SMART" id="SM00479">
    <property type="entry name" value="EXOIII"/>
    <property type="match status" value="1"/>
</dbReference>
<keyword evidence="3" id="KW-0540">Nuclease</keyword>
<dbReference type="InterPro" id="IPR012337">
    <property type="entry name" value="RNaseH-like_sf"/>
</dbReference>
<dbReference type="PRINTS" id="PR00704">
    <property type="entry name" value="CALPAIN"/>
</dbReference>
<dbReference type="InterPro" id="IPR036213">
    <property type="entry name" value="Calpain_III_sf"/>
</dbReference>
<dbReference type="Gene3D" id="3.90.70.10">
    <property type="entry name" value="Cysteine proteinases"/>
    <property type="match status" value="1"/>
</dbReference>
<feature type="domain" description="Calpain catalytic" evidence="9">
    <location>
        <begin position="137"/>
        <end position="336"/>
    </location>
</feature>
<dbReference type="Pfam" id="PF04212">
    <property type="entry name" value="MIT"/>
    <property type="match status" value="1"/>
</dbReference>
<dbReference type="Gene3D" id="2.60.120.380">
    <property type="match status" value="1"/>
</dbReference>
<dbReference type="InterPro" id="IPR013520">
    <property type="entry name" value="Ribonucl_H"/>
</dbReference>
<name>A0AAF0E0B4_9BASI</name>
<dbReference type="SMART" id="SM00720">
    <property type="entry name" value="calpain_III"/>
    <property type="match status" value="1"/>
</dbReference>
<dbReference type="SUPFAM" id="SSF54001">
    <property type="entry name" value="Cysteine proteinases"/>
    <property type="match status" value="1"/>
</dbReference>
<evidence type="ECO:0000256" key="3">
    <source>
        <dbReference type="ARBA" id="ARBA00022722"/>
    </source>
</evidence>
<evidence type="ECO:0000256" key="5">
    <source>
        <dbReference type="ARBA" id="ARBA00022807"/>
    </source>
</evidence>
<organism evidence="10 11">
    <name type="scientific">Malassezia obtusa</name>
    <dbReference type="NCBI Taxonomy" id="76774"/>
    <lineage>
        <taxon>Eukaryota</taxon>
        <taxon>Fungi</taxon>
        <taxon>Dikarya</taxon>
        <taxon>Basidiomycota</taxon>
        <taxon>Ustilaginomycotina</taxon>
        <taxon>Malasseziomycetes</taxon>
        <taxon>Malasseziales</taxon>
        <taxon>Malasseziaceae</taxon>
        <taxon>Malassezia</taxon>
    </lineage>
</organism>
<dbReference type="SMART" id="SM00745">
    <property type="entry name" value="MIT"/>
    <property type="match status" value="1"/>
</dbReference>
<dbReference type="Gene3D" id="1.20.58.80">
    <property type="entry name" value="Phosphotransferase system, lactose/cellobiose-type IIA subunit"/>
    <property type="match status" value="1"/>
</dbReference>
<feature type="active site" evidence="7 8">
    <location>
        <position position="146"/>
    </location>
</feature>
<sequence>MAAQDAERARALAARAVQCELDGAYSEALDSYMEAAQLFLVLLRHQAASGGSTEEQKRMVSRLLSRAERLKRAVQHPLGPRIAMYTHEETGWMPWPMRRDALRENPALSPLQEEQGASYQRASIPVYDPHIPVRGGDICQGSVTDCSFVAVLEAAAEYDARWNTQLAHAALHPRENGVPCASEDGLYDAKLYINGAARCITVDDALPMDAHGRLVCANIGRAPQQWPALLEKAFLQAHASSYAFHGSDGAADLYMLTGWVPEHIYLRGEEFQREKTWARLHEAWQRGACILSAGTGASVDTTSSSALRALIPSHCYAILQLREAHGERLVTLANPWKSRVSPSPLFVPADAPALLECRWEELCALFDTLGVNWDPASFVQTGAVHASWDWSLDVGVRPDHVESALSDQYQLELPASDREVLVHLERHWQQRSHAAPEYIALHAFLSNARRRLAHVEHGGDMGVYTDGRHTMLRLAPHAVPTRYTLAVSRHGTAKRPFPLYSLRVYAQDPFVLQPVPETLAHRQLLHGSWRGRGGNMLMAGFRHNPQYFLVVHDKPGSLPRLVARVTTRAQLLVQVALVRGRERVTHLAPPSLVTCSGPYTRGLALCDAVALQPGDYTLMISTYTPEHADFALTVECSASVEVESAPAEGAGLYCRSAESDMRWYLSLERATSVELVCSGDRAEDLRVSLWDAHTQLACVAADPPSSTCVALAVRMLPAGAYTVVAAPAGRPWSLNVYSAQPIELQGVSYVIRTRPEILAKMDKWCTRMHKKTGLTEACLAKDAPSHQTVRTALLAYVLDRVPDKGVACLAGNTVHADKSFLVKEMPELIRHLHYRIVDVSTIKELVRRWHGDEHVWQPTNEVRHRALDDIRGSIAGT</sequence>
<dbReference type="Pfam" id="PF00929">
    <property type="entry name" value="RNase_T"/>
    <property type="match status" value="1"/>
</dbReference>
<dbReference type="InterPro" id="IPR022894">
    <property type="entry name" value="Oligoribonuclease"/>
</dbReference>
<dbReference type="InterPro" id="IPR022683">
    <property type="entry name" value="Calpain_III"/>
</dbReference>
<dbReference type="GO" id="GO:0003676">
    <property type="term" value="F:nucleic acid binding"/>
    <property type="evidence" value="ECO:0007669"/>
    <property type="project" value="InterPro"/>
</dbReference>
<reference evidence="10" key="1">
    <citation type="submission" date="2023-03" db="EMBL/GenBank/DDBJ databases">
        <title>Mating type loci evolution in Malassezia.</title>
        <authorList>
            <person name="Coelho M.A."/>
        </authorList>
    </citation>
    <scope>NUCLEOTIDE SEQUENCE</scope>
    <source>
        <strain evidence="10">CBS 7876</strain>
    </source>
</reference>
<feature type="active site" evidence="7 8">
    <location>
        <position position="334"/>
    </location>
</feature>
<dbReference type="GO" id="GO:0000175">
    <property type="term" value="F:3'-5'-RNA exonuclease activity"/>
    <property type="evidence" value="ECO:0007669"/>
    <property type="project" value="InterPro"/>
</dbReference>
<dbReference type="Gene3D" id="3.30.420.10">
    <property type="entry name" value="Ribonuclease H-like superfamily/Ribonuclease H"/>
    <property type="match status" value="1"/>
</dbReference>
<comment type="similarity">
    <text evidence="1">Belongs to the peptidase C2 family. PalB/RIM13 subfamily.</text>
</comment>
<dbReference type="GO" id="GO:0004198">
    <property type="term" value="F:calcium-dependent cysteine-type endopeptidase activity"/>
    <property type="evidence" value="ECO:0007669"/>
    <property type="project" value="InterPro"/>
</dbReference>
<dbReference type="SUPFAM" id="SSF116846">
    <property type="entry name" value="MIT domain"/>
    <property type="match status" value="1"/>
</dbReference>
<feature type="active site" evidence="7 8">
    <location>
        <position position="314"/>
    </location>
</feature>
<dbReference type="InterPro" id="IPR001300">
    <property type="entry name" value="Peptidase_C2_calpain_cat"/>
</dbReference>
<evidence type="ECO:0000256" key="4">
    <source>
        <dbReference type="ARBA" id="ARBA00022801"/>
    </source>
</evidence>
<dbReference type="PROSITE" id="PS50203">
    <property type="entry name" value="CALPAIN_CAT"/>
    <property type="match status" value="1"/>
</dbReference>
<evidence type="ECO:0000256" key="1">
    <source>
        <dbReference type="ARBA" id="ARBA00010193"/>
    </source>
</evidence>
<keyword evidence="2 8" id="KW-0645">Protease</keyword>
<keyword evidence="5 8" id="KW-0788">Thiol protease</keyword>
<evidence type="ECO:0000256" key="8">
    <source>
        <dbReference type="PROSITE-ProRule" id="PRU00239"/>
    </source>
</evidence>
<dbReference type="InterPro" id="IPR051297">
    <property type="entry name" value="PalB/RIM13"/>
</dbReference>
<dbReference type="CDD" id="cd06135">
    <property type="entry name" value="Orn"/>
    <property type="match status" value="1"/>
</dbReference>
<dbReference type="SUPFAM" id="SSF53098">
    <property type="entry name" value="Ribonuclease H-like"/>
    <property type="match status" value="1"/>
</dbReference>
<dbReference type="SMART" id="SM00230">
    <property type="entry name" value="CysPc"/>
    <property type="match status" value="1"/>
</dbReference>